<dbReference type="PIRSF" id="PIRSF017082">
    <property type="entry name" value="YflP"/>
    <property type="match status" value="1"/>
</dbReference>
<accession>A0A512NSA5</accession>
<gene>
    <name evidence="2" type="ORF">RSO01_89970</name>
</gene>
<comment type="caution">
    <text evidence="2">The sequence shown here is derived from an EMBL/GenBank/DDBJ whole genome shotgun (WGS) entry which is preliminary data.</text>
</comment>
<dbReference type="CDD" id="cd07012">
    <property type="entry name" value="PBP2_Bug_TTT"/>
    <property type="match status" value="1"/>
</dbReference>
<dbReference type="SUPFAM" id="SSF53850">
    <property type="entry name" value="Periplasmic binding protein-like II"/>
    <property type="match status" value="1"/>
</dbReference>
<dbReference type="AlphaFoldDB" id="A0A512NSA5"/>
<dbReference type="InterPro" id="IPR005064">
    <property type="entry name" value="BUG"/>
</dbReference>
<comment type="similarity">
    <text evidence="1">Belongs to the UPF0065 (bug) family.</text>
</comment>
<keyword evidence="2" id="KW-0449">Lipoprotein</keyword>
<dbReference type="InterPro" id="IPR042100">
    <property type="entry name" value="Bug_dom1"/>
</dbReference>
<reference evidence="2 3" key="1">
    <citation type="submission" date="2019-07" db="EMBL/GenBank/DDBJ databases">
        <title>Whole genome shotgun sequence of Reyranella soli NBRC 108950.</title>
        <authorList>
            <person name="Hosoyama A."/>
            <person name="Uohara A."/>
            <person name="Ohji S."/>
            <person name="Ichikawa N."/>
        </authorList>
    </citation>
    <scope>NUCLEOTIDE SEQUENCE [LARGE SCALE GENOMIC DNA]</scope>
    <source>
        <strain evidence="2 3">NBRC 108950</strain>
    </source>
</reference>
<name>A0A512NSA5_9HYPH</name>
<dbReference type="PANTHER" id="PTHR42928">
    <property type="entry name" value="TRICARBOXYLATE-BINDING PROTEIN"/>
    <property type="match status" value="1"/>
</dbReference>
<dbReference type="Gene3D" id="3.40.190.10">
    <property type="entry name" value="Periplasmic binding protein-like II"/>
    <property type="match status" value="1"/>
</dbReference>
<keyword evidence="3" id="KW-1185">Reference proteome</keyword>
<dbReference type="Proteomes" id="UP000321058">
    <property type="component" value="Unassembled WGS sequence"/>
</dbReference>
<dbReference type="EMBL" id="BKAJ01000261">
    <property type="protein sequence ID" value="GEP61831.1"/>
    <property type="molecule type" value="Genomic_DNA"/>
</dbReference>
<sequence length="303" mass="31631">MPAVAQNFPSKPVRWIVPFAPAGNYDVTSRIVAEAMSRRLGQTVLVDNRPGAGGVVGLDAAVAAPADGYTVVMASFSVLGIAPYMAGKSSMVPLFAPISILTTVPTLIVTRADSRFPDMKAALAEAKAKPGTVSIGHSGNGTINHVADLQLQASENVKFNIIPYRGSGPGLADLMAGQIDLYTDQLTTSLPLIRAGKIRPLLILGPNRITQLPDVPSLKDLGIKPFDGSTTAGVLARAETPAAALDVLNAAVVAALNDDDVKRKLVDLGAEVRPTSRADFAAHLKEMEAVVAELVKSGLLKPE</sequence>
<dbReference type="Gene3D" id="3.40.190.150">
    <property type="entry name" value="Bordetella uptake gene, domain 1"/>
    <property type="match status" value="1"/>
</dbReference>
<proteinExistence type="inferred from homology"/>
<evidence type="ECO:0000256" key="1">
    <source>
        <dbReference type="ARBA" id="ARBA00006987"/>
    </source>
</evidence>
<organism evidence="2 3">
    <name type="scientific">Reyranella soli</name>
    <dbReference type="NCBI Taxonomy" id="1230389"/>
    <lineage>
        <taxon>Bacteria</taxon>
        <taxon>Pseudomonadati</taxon>
        <taxon>Pseudomonadota</taxon>
        <taxon>Alphaproteobacteria</taxon>
        <taxon>Hyphomicrobiales</taxon>
        <taxon>Reyranellaceae</taxon>
        <taxon>Reyranella</taxon>
    </lineage>
</organism>
<evidence type="ECO:0000313" key="2">
    <source>
        <dbReference type="EMBL" id="GEP61831.1"/>
    </source>
</evidence>
<dbReference type="PANTHER" id="PTHR42928:SF5">
    <property type="entry name" value="BLR1237 PROTEIN"/>
    <property type="match status" value="1"/>
</dbReference>
<evidence type="ECO:0000313" key="3">
    <source>
        <dbReference type="Proteomes" id="UP000321058"/>
    </source>
</evidence>
<protein>
    <submittedName>
        <fullName evidence="2">Lipoprotein</fullName>
    </submittedName>
</protein>
<dbReference type="Pfam" id="PF03401">
    <property type="entry name" value="TctC"/>
    <property type="match status" value="1"/>
</dbReference>